<dbReference type="InterPro" id="IPR031475">
    <property type="entry name" value="NBD_C"/>
</dbReference>
<protein>
    <submittedName>
        <fullName evidence="9">Uncharacterized conserved protein YgbK, DUF1537 family</fullName>
    </submittedName>
</protein>
<evidence type="ECO:0000256" key="2">
    <source>
        <dbReference type="ARBA" id="ARBA00022679"/>
    </source>
</evidence>
<dbReference type="GO" id="GO:0016301">
    <property type="term" value="F:kinase activity"/>
    <property type="evidence" value="ECO:0007669"/>
    <property type="project" value="UniProtKB-KW"/>
</dbReference>
<dbReference type="AlphaFoldDB" id="A0A1W1V0B9"/>
<dbReference type="Gene3D" id="3.40.50.10840">
    <property type="entry name" value="Putative sugar-binding, N-terminal domain"/>
    <property type="match status" value="1"/>
</dbReference>
<evidence type="ECO:0000256" key="6">
    <source>
        <dbReference type="ARBA" id="ARBA00023277"/>
    </source>
</evidence>
<evidence type="ECO:0000256" key="4">
    <source>
        <dbReference type="ARBA" id="ARBA00022777"/>
    </source>
</evidence>
<evidence type="ECO:0000256" key="1">
    <source>
        <dbReference type="ARBA" id="ARBA00005715"/>
    </source>
</evidence>
<evidence type="ECO:0000259" key="7">
    <source>
        <dbReference type="Pfam" id="PF07005"/>
    </source>
</evidence>
<dbReference type="GO" id="GO:0005524">
    <property type="term" value="F:ATP binding"/>
    <property type="evidence" value="ECO:0007669"/>
    <property type="project" value="UniProtKB-KW"/>
</dbReference>
<dbReference type="Proteomes" id="UP000192408">
    <property type="component" value="Unassembled WGS sequence"/>
</dbReference>
<keyword evidence="3" id="KW-0547">Nucleotide-binding</keyword>
<sequence>MKMLVIADDFTGANDTGVQFCKKNAVVDVVLDWRRQNSSRADIIVINTDSRAMSVNAAADRINNILSSYDITDLTIYKKIDSTLRGNVGAEIEALLVASKRNIAFLCPALPSMGRTVHNGICYVDEVPILQTEYATDPKTPIISSNVRDILASQTALPIIEIDLETLRNQVFDQITKQMVAQYPRCIFSCDAQEEQDLLRIAEQIKRLEEPCIIAGSAGLAGALAETFCQAPRLDYPLLFVVASMSETSQQQTKHLLEQHLAVSVEVNIASLLTDEYYPNQLIEHLTEQLTRRQHVLFKTDSSQQARQGINALCKQLTLTRPQLGERICSLLSDIVNTTLQRIDYRLAGLVLTGGDIAIGVAQALQAEHYRIAGEVENGVPFGYLPHTALQDIPIITKAGGFGSPDVFKKVIHFIRNTANKER</sequence>
<dbReference type="EMBL" id="FWWV01000025">
    <property type="protein sequence ID" value="SMB86797.1"/>
    <property type="molecule type" value="Genomic_DNA"/>
</dbReference>
<comment type="similarity">
    <text evidence="1">Belongs to the four-carbon acid sugar kinase family.</text>
</comment>
<keyword evidence="6" id="KW-0119">Carbohydrate metabolism</keyword>
<dbReference type="NCBIfam" id="NF047819">
    <property type="entry name" value="ThrnKinDtnkGamma"/>
    <property type="match status" value="1"/>
</dbReference>
<reference evidence="10" key="1">
    <citation type="submission" date="2017-04" db="EMBL/GenBank/DDBJ databases">
        <authorList>
            <person name="Varghese N."/>
            <person name="Submissions S."/>
        </authorList>
    </citation>
    <scope>NUCLEOTIDE SEQUENCE [LARGE SCALE GENOMIC DNA]</scope>
    <source>
        <strain evidence="10">DSM 23072</strain>
    </source>
</reference>
<dbReference type="SUPFAM" id="SSF142764">
    <property type="entry name" value="YgbK-like"/>
    <property type="match status" value="1"/>
</dbReference>
<organism evidence="9 10">
    <name type="scientific">Pasteurella testudinis DSM 23072</name>
    <dbReference type="NCBI Taxonomy" id="1122938"/>
    <lineage>
        <taxon>Bacteria</taxon>
        <taxon>Pseudomonadati</taxon>
        <taxon>Pseudomonadota</taxon>
        <taxon>Gammaproteobacteria</taxon>
        <taxon>Pasteurellales</taxon>
        <taxon>Pasteurellaceae</taxon>
        <taxon>Pasteurella</taxon>
    </lineage>
</organism>
<dbReference type="STRING" id="1122938.SAMN05660772_02586"/>
<keyword evidence="4" id="KW-0418">Kinase</keyword>
<dbReference type="Gene3D" id="3.40.980.20">
    <property type="entry name" value="Four-carbon acid sugar kinase, nucleotide binding domain"/>
    <property type="match status" value="1"/>
</dbReference>
<dbReference type="Pfam" id="PF17042">
    <property type="entry name" value="NBD_C"/>
    <property type="match status" value="1"/>
</dbReference>
<keyword evidence="10" id="KW-1185">Reference proteome</keyword>
<proteinExistence type="inferred from homology"/>
<evidence type="ECO:0000259" key="8">
    <source>
        <dbReference type="Pfam" id="PF17042"/>
    </source>
</evidence>
<dbReference type="InterPro" id="IPR010737">
    <property type="entry name" value="4-carb_acid_sugar_kinase_N"/>
</dbReference>
<evidence type="ECO:0000313" key="9">
    <source>
        <dbReference type="EMBL" id="SMB86797.1"/>
    </source>
</evidence>
<dbReference type="RefSeq" id="WP_084257389.1">
    <property type="nucleotide sequence ID" value="NZ_FWWV01000025.1"/>
</dbReference>
<keyword evidence="2" id="KW-0808">Transferase</keyword>
<name>A0A1W1V0B9_9PAST</name>
<dbReference type="InterPro" id="IPR037051">
    <property type="entry name" value="4-carb_acid_sugar_kinase_N_sf"/>
</dbReference>
<dbReference type="InterPro" id="IPR042213">
    <property type="entry name" value="NBD_C_sf"/>
</dbReference>
<dbReference type="Pfam" id="PF07005">
    <property type="entry name" value="SBD_N"/>
    <property type="match status" value="1"/>
</dbReference>
<evidence type="ECO:0000313" key="10">
    <source>
        <dbReference type="Proteomes" id="UP000192408"/>
    </source>
</evidence>
<evidence type="ECO:0000256" key="3">
    <source>
        <dbReference type="ARBA" id="ARBA00022741"/>
    </source>
</evidence>
<keyword evidence="5" id="KW-0067">ATP-binding</keyword>
<gene>
    <name evidence="9" type="ORF">SAMN05660772_02586</name>
</gene>
<feature type="domain" description="Four-carbon acid sugar kinase N-terminal" evidence="7">
    <location>
        <begin position="3"/>
        <end position="224"/>
    </location>
</feature>
<feature type="domain" description="Four-carbon acid sugar kinase nucleotide binding" evidence="8">
    <location>
        <begin position="239"/>
        <end position="408"/>
    </location>
</feature>
<evidence type="ECO:0000256" key="5">
    <source>
        <dbReference type="ARBA" id="ARBA00022840"/>
    </source>
</evidence>
<accession>A0A1W1V0B9</accession>